<dbReference type="EMBL" id="JAUJFI010000004">
    <property type="protein sequence ID" value="MDQ2101473.1"/>
    <property type="molecule type" value="Genomic_DNA"/>
</dbReference>
<dbReference type="GO" id="GO:0016829">
    <property type="term" value="F:lyase activity"/>
    <property type="evidence" value="ECO:0007669"/>
    <property type="project" value="UniProtKB-KW"/>
</dbReference>
<dbReference type="SUPFAM" id="SSF52317">
    <property type="entry name" value="Class I glutamine amidotransferase-like"/>
    <property type="match status" value="1"/>
</dbReference>
<dbReference type="PANTHER" id="PTHR10224">
    <property type="entry name" value="ES1 PROTEIN HOMOLOG, MITOCHONDRIAL"/>
    <property type="match status" value="1"/>
</dbReference>
<name>A0ABU0WBA9_9PROT</name>
<dbReference type="NCBIfam" id="NF008747">
    <property type="entry name" value="PRK11780.1"/>
    <property type="match status" value="1"/>
</dbReference>
<accession>A0ABU0WBA9</accession>
<comment type="caution">
    <text evidence="1">The sequence shown here is derived from an EMBL/GenBank/DDBJ whole genome shotgun (WGS) entry which is preliminary data.</text>
</comment>
<evidence type="ECO:0000313" key="1">
    <source>
        <dbReference type="EMBL" id="MDQ2101473.1"/>
    </source>
</evidence>
<dbReference type="PANTHER" id="PTHR10224:SF12">
    <property type="entry name" value="GLYOXALASE ELBB"/>
    <property type="match status" value="1"/>
</dbReference>
<dbReference type="RefSeq" id="WP_306703491.1">
    <property type="nucleotide sequence ID" value="NZ_JAUJFI010000004.1"/>
</dbReference>
<reference evidence="1 2" key="1">
    <citation type="submission" date="2023-06" db="EMBL/GenBank/DDBJ databases">
        <title>Azospirillum isscasensis sp.nov, a bacterium isolated from rhizosphere soil of rice.</title>
        <authorList>
            <person name="Wang H."/>
        </authorList>
    </citation>
    <scope>NUCLEOTIDE SEQUENCE [LARGE SCALE GENOMIC DNA]</scope>
    <source>
        <strain evidence="1 2">C340-1</strain>
    </source>
</reference>
<dbReference type="EC" id="4.2.1.-" evidence="1"/>
<dbReference type="PIRSF" id="PIRSF006320">
    <property type="entry name" value="Elb2"/>
    <property type="match status" value="1"/>
</dbReference>
<proteinExistence type="predicted"/>
<dbReference type="CDD" id="cd03133">
    <property type="entry name" value="GATase1_ES1"/>
    <property type="match status" value="1"/>
</dbReference>
<keyword evidence="1" id="KW-0456">Lyase</keyword>
<gene>
    <name evidence="1" type="primary">elbB</name>
    <name evidence="1" type="ORF">QSG27_02060</name>
</gene>
<organism evidence="1 2">
    <name type="scientific">Azospirillum isscasi</name>
    <dbReference type="NCBI Taxonomy" id="3053926"/>
    <lineage>
        <taxon>Bacteria</taxon>
        <taxon>Pseudomonadati</taxon>
        <taxon>Pseudomonadota</taxon>
        <taxon>Alphaproteobacteria</taxon>
        <taxon>Rhodospirillales</taxon>
        <taxon>Azospirillaceae</taxon>
        <taxon>Azospirillum</taxon>
    </lineage>
</organism>
<sequence length="222" mass="22652">MADKPLRIAVVLSGCGVYDGAEIHEAVCTLLAISRAGAEAACFAPNVPQAHVVNHLTGEEAAETRNVLAESARIARGKVADLAGFDAAAVDALIFPGGFGAAKNLCDFAFKGPDCTVNPDVEKAVRAMRDAGKPIGALCIAPAILATLLGAEGVELTIGSDAGTAAALESLGAKHRVTGHGAIVIDQRLKVVTSPCYMLDASLAQIAEGAENTVRALIELAR</sequence>
<dbReference type="InterPro" id="IPR026041">
    <property type="entry name" value="ElbB"/>
</dbReference>
<keyword evidence="2" id="KW-1185">Reference proteome</keyword>
<evidence type="ECO:0000313" key="2">
    <source>
        <dbReference type="Proteomes" id="UP001227317"/>
    </source>
</evidence>
<dbReference type="InterPro" id="IPR029062">
    <property type="entry name" value="Class_I_gatase-like"/>
</dbReference>
<dbReference type="Proteomes" id="UP001227317">
    <property type="component" value="Unassembled WGS sequence"/>
</dbReference>
<protein>
    <submittedName>
        <fullName evidence="1">Isoprenoid biosynthesis glyoxalase ElbB</fullName>
        <ecNumber evidence="1">4.2.1.-</ecNumber>
    </submittedName>
</protein>
<dbReference type="Gene3D" id="3.40.50.880">
    <property type="match status" value="1"/>
</dbReference>